<dbReference type="OrthoDB" id="9775268at2"/>
<dbReference type="GO" id="GO:0005886">
    <property type="term" value="C:plasma membrane"/>
    <property type="evidence" value="ECO:0007669"/>
    <property type="project" value="UniProtKB-SubCell"/>
</dbReference>
<keyword evidence="2" id="KW-0813">Transport</keyword>
<dbReference type="InterPro" id="IPR020846">
    <property type="entry name" value="MFS_dom"/>
</dbReference>
<keyword evidence="10" id="KW-1185">Reference proteome</keyword>
<feature type="transmembrane region" description="Helical" evidence="7">
    <location>
        <begin position="73"/>
        <end position="94"/>
    </location>
</feature>
<dbReference type="Pfam" id="PF07690">
    <property type="entry name" value="MFS_1"/>
    <property type="match status" value="1"/>
</dbReference>
<dbReference type="SUPFAM" id="SSF103473">
    <property type="entry name" value="MFS general substrate transporter"/>
    <property type="match status" value="1"/>
</dbReference>
<keyword evidence="5 7" id="KW-1133">Transmembrane helix</keyword>
<proteinExistence type="predicted"/>
<comment type="caution">
    <text evidence="9">The sequence shown here is derived from an EMBL/GenBank/DDBJ whole genome shotgun (WGS) entry which is preliminary data.</text>
</comment>
<dbReference type="Proteomes" id="UP000297597">
    <property type="component" value="Unassembled WGS sequence"/>
</dbReference>
<dbReference type="InterPro" id="IPR011701">
    <property type="entry name" value="MFS"/>
</dbReference>
<accession>A0A4Y7RTS5</accession>
<feature type="domain" description="Major facilitator superfamily (MFS) profile" evidence="8">
    <location>
        <begin position="1"/>
        <end position="327"/>
    </location>
</feature>
<feature type="transmembrane region" description="Helical" evidence="7">
    <location>
        <begin position="41"/>
        <end position="61"/>
    </location>
</feature>
<organism evidence="9 10">
    <name type="scientific">Pelotomaculum propionicicum</name>
    <dbReference type="NCBI Taxonomy" id="258475"/>
    <lineage>
        <taxon>Bacteria</taxon>
        <taxon>Bacillati</taxon>
        <taxon>Bacillota</taxon>
        <taxon>Clostridia</taxon>
        <taxon>Eubacteriales</taxon>
        <taxon>Desulfotomaculaceae</taxon>
        <taxon>Pelotomaculum</taxon>
    </lineage>
</organism>
<comment type="subcellular location">
    <subcellularLocation>
        <location evidence="1">Cell membrane</location>
        <topology evidence="1">Multi-pass membrane protein</topology>
    </subcellularLocation>
</comment>
<reference evidence="9 10" key="1">
    <citation type="journal article" date="2018" name="Environ. Microbiol.">
        <title>Novel energy conservation strategies and behaviour of Pelotomaculum schinkii driving syntrophic propionate catabolism.</title>
        <authorList>
            <person name="Hidalgo-Ahumada C.A.P."/>
            <person name="Nobu M.K."/>
            <person name="Narihiro T."/>
            <person name="Tamaki H."/>
            <person name="Liu W.T."/>
            <person name="Kamagata Y."/>
            <person name="Stams A.J.M."/>
            <person name="Imachi H."/>
            <person name="Sousa D.Z."/>
        </authorList>
    </citation>
    <scope>NUCLEOTIDE SEQUENCE [LARGE SCALE GENOMIC DNA]</scope>
    <source>
        <strain evidence="9 10">MGP</strain>
    </source>
</reference>
<dbReference type="RefSeq" id="WP_134212950.1">
    <property type="nucleotide sequence ID" value="NZ_QFFZ01000008.1"/>
</dbReference>
<evidence type="ECO:0000256" key="3">
    <source>
        <dbReference type="ARBA" id="ARBA00022475"/>
    </source>
</evidence>
<evidence type="ECO:0000259" key="8">
    <source>
        <dbReference type="PROSITE" id="PS50850"/>
    </source>
</evidence>
<dbReference type="CDD" id="cd06173">
    <property type="entry name" value="MFS_MefA_like"/>
    <property type="match status" value="1"/>
</dbReference>
<dbReference type="Gene3D" id="1.20.1250.20">
    <property type="entry name" value="MFS general substrate transporter like domains"/>
    <property type="match status" value="1"/>
</dbReference>
<keyword evidence="4 7" id="KW-0812">Transmembrane</keyword>
<evidence type="ECO:0000313" key="10">
    <source>
        <dbReference type="Proteomes" id="UP000297597"/>
    </source>
</evidence>
<feature type="transmembrane region" description="Helical" evidence="7">
    <location>
        <begin position="145"/>
        <end position="167"/>
    </location>
</feature>
<dbReference type="PROSITE" id="PS50850">
    <property type="entry name" value="MFS"/>
    <property type="match status" value="1"/>
</dbReference>
<feature type="transmembrane region" description="Helical" evidence="7">
    <location>
        <begin position="173"/>
        <end position="194"/>
    </location>
</feature>
<dbReference type="InterPro" id="IPR036259">
    <property type="entry name" value="MFS_trans_sf"/>
</dbReference>
<name>A0A4Y7RTS5_9FIRM</name>
<evidence type="ECO:0000256" key="1">
    <source>
        <dbReference type="ARBA" id="ARBA00004651"/>
    </source>
</evidence>
<evidence type="ECO:0000256" key="4">
    <source>
        <dbReference type="ARBA" id="ARBA00022692"/>
    </source>
</evidence>
<feature type="transmembrane region" description="Helical" evidence="7">
    <location>
        <begin position="306"/>
        <end position="326"/>
    </location>
</feature>
<feature type="transmembrane region" description="Helical" evidence="7">
    <location>
        <begin position="215"/>
        <end position="240"/>
    </location>
</feature>
<keyword evidence="6 7" id="KW-0472">Membrane</keyword>
<feature type="transmembrane region" description="Helical" evidence="7">
    <location>
        <begin position="100"/>
        <end position="124"/>
    </location>
</feature>
<evidence type="ECO:0000256" key="5">
    <source>
        <dbReference type="ARBA" id="ARBA00022989"/>
    </source>
</evidence>
<evidence type="ECO:0000313" key="9">
    <source>
        <dbReference type="EMBL" id="TEB12180.1"/>
    </source>
</evidence>
<feature type="transmembrane region" description="Helical" evidence="7">
    <location>
        <begin position="252"/>
        <end position="271"/>
    </location>
</feature>
<sequence length="327" mass="35023">MFWINKNYFLLWTGQLVSQLGDKFYAIALAWWVLERTNSPAVMGFFMVVSVLPELLFGLIAGGFIDRWNRKTIIVAADIFRGLTVITVTLLLTVGLLEVWHVFVAAAVISLASAFFNPSVMAVVPQLVESDEIPRANSLSQMIGGLASVAGPVLGAALVGIAGYWPVFLTNGLSYLAAALLASFIGLPRGSQAGHKASLLKELKDGFKFISKNRLVFTILLVIGIVHVFYGSLAVGMPFLAKSLAGNGIRNLAYFETAMGAGMILGAVLIGHQKLKSVNTRPLFAAIITFGLCFTLLGLARSNGIVISLPYIMIVLFIGMAVAVGLL</sequence>
<dbReference type="PANTHER" id="PTHR43266:SF2">
    <property type="entry name" value="MAJOR FACILITATOR SUPERFAMILY (MFS) PROFILE DOMAIN-CONTAINING PROTEIN"/>
    <property type="match status" value="1"/>
</dbReference>
<evidence type="ECO:0000256" key="6">
    <source>
        <dbReference type="ARBA" id="ARBA00023136"/>
    </source>
</evidence>
<dbReference type="EMBL" id="QFFZ01000008">
    <property type="protein sequence ID" value="TEB12180.1"/>
    <property type="molecule type" value="Genomic_DNA"/>
</dbReference>
<dbReference type="PANTHER" id="PTHR43266">
    <property type="entry name" value="MACROLIDE-EFFLUX PROTEIN"/>
    <property type="match status" value="1"/>
</dbReference>
<gene>
    <name evidence="9" type="primary">bacE</name>
    <name evidence="9" type="ORF">Pmgp_01070</name>
</gene>
<feature type="transmembrane region" description="Helical" evidence="7">
    <location>
        <begin position="283"/>
        <end position="300"/>
    </location>
</feature>
<dbReference type="GO" id="GO:0022857">
    <property type="term" value="F:transmembrane transporter activity"/>
    <property type="evidence" value="ECO:0007669"/>
    <property type="project" value="InterPro"/>
</dbReference>
<protein>
    <submittedName>
        <fullName evidence="9">Putative bacilysin exporter BacE</fullName>
    </submittedName>
</protein>
<keyword evidence="3" id="KW-1003">Cell membrane</keyword>
<evidence type="ECO:0000256" key="2">
    <source>
        <dbReference type="ARBA" id="ARBA00022448"/>
    </source>
</evidence>
<dbReference type="AlphaFoldDB" id="A0A4Y7RTS5"/>
<evidence type="ECO:0000256" key="7">
    <source>
        <dbReference type="SAM" id="Phobius"/>
    </source>
</evidence>